<keyword evidence="1" id="KW-0812">Transmembrane</keyword>
<evidence type="ECO:0000256" key="1">
    <source>
        <dbReference type="SAM" id="Phobius"/>
    </source>
</evidence>
<keyword evidence="1" id="KW-0472">Membrane</keyword>
<proteinExistence type="predicted"/>
<sequence>MDQSQDLPSGPIELVPDSALVQEIEQLHRLSVYGRWLVVCLLWLTVGTLSLWNLRSAIQLLLDYFTWAAVRYGIIYNRLPSLGLIFCIAMTVSVLVWQTRNILWGRPRREQKRLEQQVLRIRQQGPSHPLWKFVRGAAPIRN</sequence>
<gene>
    <name evidence="2" type="ORF">AVDCRST_MAG81-886</name>
</gene>
<dbReference type="EMBL" id="CADCWO010000046">
    <property type="protein sequence ID" value="CAA9562014.1"/>
    <property type="molecule type" value="Genomic_DNA"/>
</dbReference>
<name>A0A6J4V0M7_9CYAN</name>
<accession>A0A6J4V0M7</accession>
<feature type="transmembrane region" description="Helical" evidence="1">
    <location>
        <begin position="74"/>
        <end position="97"/>
    </location>
</feature>
<evidence type="ECO:0000313" key="2">
    <source>
        <dbReference type="EMBL" id="CAA9562014.1"/>
    </source>
</evidence>
<organism evidence="2">
    <name type="scientific">uncultured Synechococcales cyanobacterium</name>
    <dbReference type="NCBI Taxonomy" id="1936017"/>
    <lineage>
        <taxon>Bacteria</taxon>
        <taxon>Bacillati</taxon>
        <taxon>Cyanobacteriota</taxon>
        <taxon>Cyanophyceae</taxon>
        <taxon>Synechococcales</taxon>
        <taxon>environmental samples</taxon>
    </lineage>
</organism>
<keyword evidence="1" id="KW-1133">Transmembrane helix</keyword>
<dbReference type="AlphaFoldDB" id="A0A6J4V0M7"/>
<reference evidence="2" key="1">
    <citation type="submission" date="2020-02" db="EMBL/GenBank/DDBJ databases">
        <authorList>
            <person name="Meier V. D."/>
        </authorList>
    </citation>
    <scope>NUCLEOTIDE SEQUENCE</scope>
    <source>
        <strain evidence="2">AVDCRST_MAG81</strain>
    </source>
</reference>
<feature type="transmembrane region" description="Helical" evidence="1">
    <location>
        <begin position="36"/>
        <end position="54"/>
    </location>
</feature>
<protein>
    <submittedName>
        <fullName evidence="2">Uncharacterized protein</fullName>
    </submittedName>
</protein>